<dbReference type="AlphaFoldDB" id="A0A1U9NM86"/>
<dbReference type="GO" id="GO:0004622">
    <property type="term" value="F:phosphatidylcholine lysophospholipase activity"/>
    <property type="evidence" value="ECO:0007669"/>
    <property type="project" value="TreeGrafter"/>
</dbReference>
<dbReference type="PANTHER" id="PTHR30383">
    <property type="entry name" value="THIOESTERASE 1/PROTEASE 1/LYSOPHOSPHOLIPASE L1"/>
    <property type="match status" value="1"/>
</dbReference>
<dbReference type="Proteomes" id="UP000189674">
    <property type="component" value="Chromosome"/>
</dbReference>
<feature type="transmembrane region" description="Helical" evidence="1">
    <location>
        <begin position="92"/>
        <end position="114"/>
    </location>
</feature>
<dbReference type="PANTHER" id="PTHR30383:SF5">
    <property type="entry name" value="SGNH HYDROLASE-TYPE ESTERASE DOMAIN-CONTAINING PROTEIN"/>
    <property type="match status" value="1"/>
</dbReference>
<name>A0A1U9NM86_9BACT</name>
<dbReference type="Pfam" id="PF13472">
    <property type="entry name" value="Lipase_GDSL_2"/>
    <property type="match status" value="1"/>
</dbReference>
<dbReference type="InterPro" id="IPR013830">
    <property type="entry name" value="SGNH_hydro"/>
</dbReference>
<keyword evidence="1" id="KW-0472">Membrane</keyword>
<evidence type="ECO:0000313" key="4">
    <source>
        <dbReference type="Proteomes" id="UP000189674"/>
    </source>
</evidence>
<keyword evidence="1" id="KW-1133">Transmembrane helix</keyword>
<dbReference type="InterPro" id="IPR008265">
    <property type="entry name" value="Lipase_GDSL_AS"/>
</dbReference>
<keyword evidence="1" id="KW-0812">Transmembrane</keyword>
<sequence>MTADSLPDIFWLLAGGAGLYIGTALMAIAAATVMINSSLAGRLVGLLLFSIGGTSVIISATPLPTWTYAAAIIFALPWLTLVIVGTRRRQKFSCILLLLTASALTACDLPFYLMPDIQGTGYDRLVVVGDSLSAGMGHKNIKTWPSLIAERHGIHTENRAVAGATVGSALKRQTAGSDLQNSLVLLEIGGNDTFLDTPKDAFERDLEALIRHLQKPSNLLIMLELPIMPTDLEYGRIQRRLASELNVTLVPKRYLVNVLSTQGNTLDLAHLTQQGHEQMARMVWELVGDAVIQPAKQN</sequence>
<accession>A0A1U9NM86</accession>
<evidence type="ECO:0000259" key="2">
    <source>
        <dbReference type="Pfam" id="PF13472"/>
    </source>
</evidence>
<evidence type="ECO:0000313" key="3">
    <source>
        <dbReference type="EMBL" id="AQT68945.1"/>
    </source>
</evidence>
<dbReference type="EMBL" id="CP019791">
    <property type="protein sequence ID" value="AQT68945.1"/>
    <property type="molecule type" value="Genomic_DNA"/>
</dbReference>
<gene>
    <name evidence="3" type="ORF">STSP2_02122</name>
</gene>
<keyword evidence="4" id="KW-1185">Reference proteome</keyword>
<protein>
    <submittedName>
        <fullName evidence="3">Arylesterase</fullName>
        <ecNumber evidence="3">3.1.1.2</ecNumber>
    </submittedName>
</protein>
<feature type="transmembrane region" description="Helical" evidence="1">
    <location>
        <begin position="12"/>
        <end position="36"/>
    </location>
</feature>
<dbReference type="KEGG" id="alus:STSP2_02122"/>
<dbReference type="SUPFAM" id="SSF52266">
    <property type="entry name" value="SGNH hydrolase"/>
    <property type="match status" value="1"/>
</dbReference>
<evidence type="ECO:0000256" key="1">
    <source>
        <dbReference type="SAM" id="Phobius"/>
    </source>
</evidence>
<reference evidence="4" key="1">
    <citation type="submission" date="2017-02" db="EMBL/GenBank/DDBJ databases">
        <title>Comparative genomics and description of representatives of a novel lineage of planctomycetes thriving in anoxic sediments.</title>
        <authorList>
            <person name="Spring S."/>
            <person name="Bunk B."/>
            <person name="Sproer C."/>
        </authorList>
    </citation>
    <scope>NUCLEOTIDE SEQUENCE [LARGE SCALE GENOMIC DNA]</scope>
    <source>
        <strain evidence="4">ST-NAGAB-D1</strain>
    </source>
</reference>
<dbReference type="CDD" id="cd00229">
    <property type="entry name" value="SGNH_hydrolase"/>
    <property type="match status" value="1"/>
</dbReference>
<dbReference type="GO" id="GO:0006629">
    <property type="term" value="P:lipid metabolic process"/>
    <property type="evidence" value="ECO:0007669"/>
    <property type="project" value="InterPro"/>
</dbReference>
<proteinExistence type="predicted"/>
<dbReference type="STRING" id="1936003.STSP2_02122"/>
<dbReference type="InterPro" id="IPR051532">
    <property type="entry name" value="Ester_Hydrolysis_Enzymes"/>
</dbReference>
<dbReference type="InterPro" id="IPR036514">
    <property type="entry name" value="SGNH_hydro_sf"/>
</dbReference>
<feature type="transmembrane region" description="Helical" evidence="1">
    <location>
        <begin position="66"/>
        <end position="85"/>
    </location>
</feature>
<dbReference type="RefSeq" id="WP_146662358.1">
    <property type="nucleotide sequence ID" value="NZ_CP019791.1"/>
</dbReference>
<dbReference type="OrthoDB" id="272324at2"/>
<feature type="transmembrane region" description="Helical" evidence="1">
    <location>
        <begin position="43"/>
        <end position="60"/>
    </location>
</feature>
<organism evidence="3 4">
    <name type="scientific">Anaerohalosphaera lusitana</name>
    <dbReference type="NCBI Taxonomy" id="1936003"/>
    <lineage>
        <taxon>Bacteria</taxon>
        <taxon>Pseudomonadati</taxon>
        <taxon>Planctomycetota</taxon>
        <taxon>Phycisphaerae</taxon>
        <taxon>Sedimentisphaerales</taxon>
        <taxon>Anaerohalosphaeraceae</taxon>
        <taxon>Anaerohalosphaera</taxon>
    </lineage>
</organism>
<dbReference type="Gene3D" id="3.40.50.1110">
    <property type="entry name" value="SGNH hydrolase"/>
    <property type="match status" value="1"/>
</dbReference>
<keyword evidence="3" id="KW-0378">Hydrolase</keyword>
<dbReference type="GO" id="GO:0004064">
    <property type="term" value="F:arylesterase activity"/>
    <property type="evidence" value="ECO:0007669"/>
    <property type="project" value="UniProtKB-EC"/>
</dbReference>
<dbReference type="PROSITE" id="PS01098">
    <property type="entry name" value="LIPASE_GDSL_SER"/>
    <property type="match status" value="1"/>
</dbReference>
<dbReference type="EC" id="3.1.1.2" evidence="3"/>
<feature type="domain" description="SGNH hydrolase-type esterase" evidence="2">
    <location>
        <begin position="127"/>
        <end position="277"/>
    </location>
</feature>